<dbReference type="Gene3D" id="3.90.550.10">
    <property type="entry name" value="Spore Coat Polysaccharide Biosynthesis Protein SpsA, Chain A"/>
    <property type="match status" value="1"/>
</dbReference>
<comment type="similarity">
    <text evidence="1">Belongs to the glycosyltransferase 2 family.</text>
</comment>
<feature type="domain" description="Glycosyltransferase 2-like" evidence="4">
    <location>
        <begin position="12"/>
        <end position="138"/>
    </location>
</feature>
<keyword evidence="6" id="KW-1185">Reference proteome</keyword>
<keyword evidence="3 5" id="KW-0808">Transferase</keyword>
<proteinExistence type="inferred from homology"/>
<evidence type="ECO:0000256" key="2">
    <source>
        <dbReference type="ARBA" id="ARBA00022676"/>
    </source>
</evidence>
<name>A0A514CIZ8_9BACT</name>
<dbReference type="EMBL" id="CP041253">
    <property type="protein sequence ID" value="QDH79802.1"/>
    <property type="molecule type" value="Genomic_DNA"/>
</dbReference>
<keyword evidence="2" id="KW-0328">Glycosyltransferase</keyword>
<evidence type="ECO:0000313" key="6">
    <source>
        <dbReference type="Proteomes" id="UP000316614"/>
    </source>
</evidence>
<dbReference type="InterPro" id="IPR029044">
    <property type="entry name" value="Nucleotide-diphossugar_trans"/>
</dbReference>
<dbReference type="Pfam" id="PF00535">
    <property type="entry name" value="Glycos_transf_2"/>
    <property type="match status" value="1"/>
</dbReference>
<evidence type="ECO:0000313" key="5">
    <source>
        <dbReference type="EMBL" id="QDH79802.1"/>
    </source>
</evidence>
<dbReference type="InterPro" id="IPR050834">
    <property type="entry name" value="Glycosyltransf_2"/>
</dbReference>
<evidence type="ECO:0000256" key="1">
    <source>
        <dbReference type="ARBA" id="ARBA00006739"/>
    </source>
</evidence>
<protein>
    <submittedName>
        <fullName evidence="5">Glycosyltransferase</fullName>
    </submittedName>
</protein>
<dbReference type="RefSeq" id="WP_141615041.1">
    <property type="nucleotide sequence ID" value="NZ_CP041253.1"/>
</dbReference>
<organism evidence="5 6">
    <name type="scientific">Echinicola soli</name>
    <dbReference type="NCBI Taxonomy" id="2591634"/>
    <lineage>
        <taxon>Bacteria</taxon>
        <taxon>Pseudomonadati</taxon>
        <taxon>Bacteroidota</taxon>
        <taxon>Cytophagia</taxon>
        <taxon>Cytophagales</taxon>
        <taxon>Cyclobacteriaceae</taxon>
        <taxon>Echinicola</taxon>
    </lineage>
</organism>
<reference evidence="5 6" key="1">
    <citation type="submission" date="2019-06" db="EMBL/GenBank/DDBJ databases">
        <title>Echinicola alkalisoli sp. nov. isolated from saline soil.</title>
        <authorList>
            <person name="Sun J.-Q."/>
            <person name="Xu L."/>
        </authorList>
    </citation>
    <scope>NUCLEOTIDE SEQUENCE [LARGE SCALE GENOMIC DNA]</scope>
    <source>
        <strain evidence="5 6">LN3S3</strain>
    </source>
</reference>
<dbReference type="GO" id="GO:0016757">
    <property type="term" value="F:glycosyltransferase activity"/>
    <property type="evidence" value="ECO:0007669"/>
    <property type="project" value="UniProtKB-KW"/>
</dbReference>
<dbReference type="KEGG" id="echi:FKX85_12475"/>
<dbReference type="OrthoDB" id="6307329at2"/>
<evidence type="ECO:0000256" key="3">
    <source>
        <dbReference type="ARBA" id="ARBA00022679"/>
    </source>
</evidence>
<dbReference type="SUPFAM" id="SSF53448">
    <property type="entry name" value="Nucleotide-diphospho-sugar transferases"/>
    <property type="match status" value="1"/>
</dbReference>
<sequence>MEERSLEKPLVTVVMPVYNGARYLNEAIDSILIQTYESFELIIVNDGSSDDSEAIILRYEDSRINYVRNEQNVGLIRSLNKGIDLAKGKYIARMDQDDISVSSRFERQVAFLESHSDVAICGMQGQILQTGEQYKVPTQDGEIRGLLFFGSPFIHPVVMIRTETLVNNDLRYDFKYNHAEDFGLWVNLSFVGKLSNLNEVGIHYRQHELQYTKVFKEDNFDASFSAKLEYLERLGMQLGEFQLALYERINRKAIDPCDKKGLSVLAGFYKQFRKLNFPNNVEVEYLEKLIYKKWKVTCADGIKQRVNTYFLFLSNGLVYKYFEPKVHLWFLKKLMIK</sequence>
<dbReference type="PANTHER" id="PTHR43685:SF5">
    <property type="entry name" value="GLYCOSYLTRANSFERASE EPSE-RELATED"/>
    <property type="match status" value="1"/>
</dbReference>
<gene>
    <name evidence="5" type="ORF">FKX85_12475</name>
</gene>
<evidence type="ECO:0000259" key="4">
    <source>
        <dbReference type="Pfam" id="PF00535"/>
    </source>
</evidence>
<dbReference type="AlphaFoldDB" id="A0A514CIZ8"/>
<dbReference type="Proteomes" id="UP000316614">
    <property type="component" value="Chromosome"/>
</dbReference>
<accession>A0A514CIZ8</accession>
<dbReference type="PANTHER" id="PTHR43685">
    <property type="entry name" value="GLYCOSYLTRANSFERASE"/>
    <property type="match status" value="1"/>
</dbReference>
<dbReference type="InterPro" id="IPR001173">
    <property type="entry name" value="Glyco_trans_2-like"/>
</dbReference>